<gene>
    <name evidence="2" type="ORF">JOF53_003853</name>
</gene>
<feature type="signal peptide" evidence="1">
    <location>
        <begin position="1"/>
        <end position="19"/>
    </location>
</feature>
<evidence type="ECO:0008006" key="4">
    <source>
        <dbReference type="Google" id="ProtNLM"/>
    </source>
</evidence>
<sequence length="215" mass="23497">MGKRAVRLTALLAATAALAACTSPPEPPMGSPGPVLDPQAIAYDNLDFNRSRNEVFDNTCETLPKNLSALLNLQGKPFTPTGGGCFSKEPWGGLSIQLFSPRSWRKSKQQYFDDAWNGTNGGGGYFQRSILLDRYYAVTMISGEVNQYCTLTVDTGAEQPFEVQASMDTDESFRLTKADVDQPIDRAFNEFCPKAKEAAEKVLPLIDKDGGSRAR</sequence>
<protein>
    <recommendedName>
        <fullName evidence="4">Lipoprotein</fullName>
    </recommendedName>
</protein>
<proteinExistence type="predicted"/>
<dbReference type="EMBL" id="JAGIOO010000001">
    <property type="protein sequence ID" value="MBP2474981.1"/>
    <property type="molecule type" value="Genomic_DNA"/>
</dbReference>
<keyword evidence="3" id="KW-1185">Reference proteome</keyword>
<comment type="caution">
    <text evidence="2">The sequence shown here is derived from an EMBL/GenBank/DDBJ whole genome shotgun (WGS) entry which is preliminary data.</text>
</comment>
<feature type="chain" id="PRO_5046739030" description="Lipoprotein" evidence="1">
    <location>
        <begin position="20"/>
        <end position="215"/>
    </location>
</feature>
<evidence type="ECO:0000256" key="1">
    <source>
        <dbReference type="SAM" id="SignalP"/>
    </source>
</evidence>
<name>A0ABS5AF76_9PSEU</name>
<reference evidence="2 3" key="1">
    <citation type="submission" date="2021-03" db="EMBL/GenBank/DDBJ databases">
        <title>Sequencing the genomes of 1000 actinobacteria strains.</title>
        <authorList>
            <person name="Klenk H.-P."/>
        </authorList>
    </citation>
    <scope>NUCLEOTIDE SEQUENCE [LARGE SCALE GENOMIC DNA]</scope>
    <source>
        <strain evidence="2 3">DSM 44580</strain>
    </source>
</reference>
<accession>A0ABS5AF76</accession>
<evidence type="ECO:0000313" key="3">
    <source>
        <dbReference type="Proteomes" id="UP001519363"/>
    </source>
</evidence>
<dbReference type="RefSeq" id="WP_086783257.1">
    <property type="nucleotide sequence ID" value="NZ_JAGIOO010000001.1"/>
</dbReference>
<dbReference type="PROSITE" id="PS51257">
    <property type="entry name" value="PROKAR_LIPOPROTEIN"/>
    <property type="match status" value="1"/>
</dbReference>
<dbReference type="Proteomes" id="UP001519363">
    <property type="component" value="Unassembled WGS sequence"/>
</dbReference>
<evidence type="ECO:0000313" key="2">
    <source>
        <dbReference type="EMBL" id="MBP2474981.1"/>
    </source>
</evidence>
<keyword evidence="1" id="KW-0732">Signal</keyword>
<organism evidence="2 3">
    <name type="scientific">Crossiella equi</name>
    <dbReference type="NCBI Taxonomy" id="130796"/>
    <lineage>
        <taxon>Bacteria</taxon>
        <taxon>Bacillati</taxon>
        <taxon>Actinomycetota</taxon>
        <taxon>Actinomycetes</taxon>
        <taxon>Pseudonocardiales</taxon>
        <taxon>Pseudonocardiaceae</taxon>
        <taxon>Crossiella</taxon>
    </lineage>
</organism>